<dbReference type="PANTHER" id="PTHR16140">
    <property type="entry name" value="NON-STRUCTURAL MAINTENANCE OF CHROMOSOMES ELEMENT 4"/>
    <property type="match status" value="1"/>
</dbReference>
<protein>
    <recommendedName>
        <fullName evidence="7">Non-structural maintenance of chromosomes element 4</fullName>
    </recommendedName>
</protein>
<feature type="compositionally biased region" description="Acidic residues" evidence="9">
    <location>
        <begin position="145"/>
        <end position="164"/>
    </location>
</feature>
<evidence type="ECO:0000256" key="3">
    <source>
        <dbReference type="ARBA" id="ARBA00022763"/>
    </source>
</evidence>
<dbReference type="Proteomes" id="UP001355207">
    <property type="component" value="Chromosome 11"/>
</dbReference>
<evidence type="ECO:0000256" key="9">
    <source>
        <dbReference type="SAM" id="MobiDB-lite"/>
    </source>
</evidence>
<comment type="function">
    <text evidence="7">Component of the SMC5-SMC6 complex, that promotes sister chromatid alignment after DNA damage and facilitates double-stranded DNA breaks (DSBs) repair via homologous recombination between sister chromatids.</text>
</comment>
<reference evidence="12 13" key="1">
    <citation type="submission" date="2024-01" db="EMBL/GenBank/DDBJ databases">
        <title>Comparative genomics of Cryptococcus and Kwoniella reveals pathogenesis evolution and contrasting modes of karyotype evolution via chromosome fusion or intercentromeric recombination.</title>
        <authorList>
            <person name="Coelho M.A."/>
            <person name="David-Palma M."/>
            <person name="Shea T."/>
            <person name="Bowers K."/>
            <person name="McGinley-Smith S."/>
            <person name="Mohammad A.W."/>
            <person name="Gnirke A."/>
            <person name="Yurkov A.M."/>
            <person name="Nowrousian M."/>
            <person name="Sun S."/>
            <person name="Cuomo C.A."/>
            <person name="Heitman J."/>
        </authorList>
    </citation>
    <scope>NUCLEOTIDE SEQUENCE [LARGE SCALE GENOMIC DNA]</scope>
    <source>
        <strain evidence="12 13">CBS 6074</strain>
    </source>
</reference>
<dbReference type="GO" id="GO:0006310">
    <property type="term" value="P:DNA recombination"/>
    <property type="evidence" value="ECO:0007669"/>
    <property type="project" value="UniProtKB-UniRule"/>
</dbReference>
<sequence length="376" mass="43183">MSAQAGPSRRRRSSNNNDDSQYMAPTQKRRKITDVNKIFEKPDIEEQVRLGKEYRALQNEADEIRANLANTTAQDLMIAMKKQEGLFVNVKDTGIGTLDANLMKTNIENAMAVAKKFKIDGVSFDIDEFLLKIKYQLGLNRMELDDQDAGSNDEDDDDDDELDEFQQRNGRSSRTKGGTRKGFLGDWEKIGWMSAKLYRRIPGVEFMYGPLSKIHEKRKVNQRQKKKPLAPEIRPEEIQTQKGEKKTKDDFTSNVRMVKKILIHEDDGQGINFFKLVIHPEDFGQTVENCFFVSFLLNGGQAGIDIKEDGEILIRNTDEIIDSETNNHPVKNQAVVELDIKTWEEAKRIFDITEPMIPHRDYTAIRNQLSGNSWYS</sequence>
<feature type="region of interest" description="Disordered" evidence="9">
    <location>
        <begin position="219"/>
        <end position="250"/>
    </location>
</feature>
<keyword evidence="6 7" id="KW-0539">Nucleus</keyword>
<feature type="compositionally biased region" description="Basic residues" evidence="9">
    <location>
        <begin position="219"/>
        <end position="228"/>
    </location>
</feature>
<keyword evidence="13" id="KW-1185">Reference proteome</keyword>
<feature type="region of interest" description="Disordered" evidence="9">
    <location>
        <begin position="1"/>
        <end position="28"/>
    </location>
</feature>
<dbReference type="EMBL" id="CP144108">
    <property type="protein sequence ID" value="WWC93091.1"/>
    <property type="molecule type" value="Genomic_DNA"/>
</dbReference>
<evidence type="ECO:0000256" key="8">
    <source>
        <dbReference type="SAM" id="Coils"/>
    </source>
</evidence>
<feature type="domain" description="Nse4/EID protein Nse3/MAGE-binding" evidence="11">
    <location>
        <begin position="99"/>
        <end position="161"/>
    </location>
</feature>
<gene>
    <name evidence="12" type="ORF">L201_008056</name>
</gene>
<evidence type="ECO:0000256" key="6">
    <source>
        <dbReference type="ARBA" id="ARBA00023242"/>
    </source>
</evidence>
<comment type="subcellular location">
    <subcellularLocation>
        <location evidence="1 7">Nucleus</location>
    </subcellularLocation>
</comment>
<feature type="region of interest" description="Disordered" evidence="9">
    <location>
        <begin position="145"/>
        <end position="178"/>
    </location>
</feature>
<evidence type="ECO:0000256" key="7">
    <source>
        <dbReference type="RuleBase" id="RU365071"/>
    </source>
</evidence>
<feature type="coiled-coil region" evidence="8">
    <location>
        <begin position="47"/>
        <end position="74"/>
    </location>
</feature>
<name>A0AAX4K5V7_9TREE</name>
<dbReference type="GO" id="GO:0006281">
    <property type="term" value="P:DNA repair"/>
    <property type="evidence" value="ECO:0007669"/>
    <property type="project" value="UniProtKB-UniRule"/>
</dbReference>
<keyword evidence="8" id="KW-0175">Coiled coil</keyword>
<dbReference type="RefSeq" id="XP_066079853.1">
    <property type="nucleotide sequence ID" value="XM_066223756.1"/>
</dbReference>
<evidence type="ECO:0000259" key="10">
    <source>
        <dbReference type="Pfam" id="PF08743"/>
    </source>
</evidence>
<evidence type="ECO:0000256" key="4">
    <source>
        <dbReference type="ARBA" id="ARBA00023172"/>
    </source>
</evidence>
<dbReference type="InterPro" id="IPR014854">
    <property type="entry name" value="Nse4_C"/>
</dbReference>
<dbReference type="GO" id="GO:0005634">
    <property type="term" value="C:nucleus"/>
    <property type="evidence" value="ECO:0007669"/>
    <property type="project" value="UniProtKB-SubCell"/>
</dbReference>
<organism evidence="12 13">
    <name type="scientific">Kwoniella dendrophila CBS 6074</name>
    <dbReference type="NCBI Taxonomy" id="1295534"/>
    <lineage>
        <taxon>Eukaryota</taxon>
        <taxon>Fungi</taxon>
        <taxon>Dikarya</taxon>
        <taxon>Basidiomycota</taxon>
        <taxon>Agaricomycotina</taxon>
        <taxon>Tremellomycetes</taxon>
        <taxon>Tremellales</taxon>
        <taxon>Cryptococcaceae</taxon>
        <taxon>Kwoniella</taxon>
    </lineage>
</organism>
<dbReference type="Pfam" id="PF08743">
    <property type="entry name" value="Nse4_C"/>
    <property type="match status" value="1"/>
</dbReference>
<evidence type="ECO:0000313" key="13">
    <source>
        <dbReference type="Proteomes" id="UP001355207"/>
    </source>
</evidence>
<feature type="compositionally biased region" description="Basic and acidic residues" evidence="9">
    <location>
        <begin position="233"/>
        <end position="250"/>
    </location>
</feature>
<dbReference type="InterPro" id="IPR029225">
    <property type="entry name" value="Nse4_Nse3-bd"/>
</dbReference>
<comment type="similarity">
    <text evidence="2 7">Belongs to the NSE4 family.</text>
</comment>
<evidence type="ECO:0000313" key="12">
    <source>
        <dbReference type="EMBL" id="WWC93091.1"/>
    </source>
</evidence>
<keyword evidence="4 7" id="KW-0233">DNA recombination</keyword>
<evidence type="ECO:0000256" key="2">
    <source>
        <dbReference type="ARBA" id="ARBA00008997"/>
    </source>
</evidence>
<dbReference type="AlphaFoldDB" id="A0AAX4K5V7"/>
<comment type="subunit">
    <text evidence="7">Component of the SMC5-SMC6 complex.</text>
</comment>
<keyword evidence="3 7" id="KW-0227">DNA damage</keyword>
<dbReference type="Pfam" id="PF15412">
    <property type="entry name" value="Nse4-Nse3_bdg"/>
    <property type="match status" value="1"/>
</dbReference>
<dbReference type="GO" id="GO:0030915">
    <property type="term" value="C:Smc5-Smc6 complex"/>
    <property type="evidence" value="ECO:0007669"/>
    <property type="project" value="UniProtKB-UniRule"/>
</dbReference>
<feature type="domain" description="Non-structural maintenance of chromosome element 4 C-terminal" evidence="10">
    <location>
        <begin position="270"/>
        <end position="357"/>
    </location>
</feature>
<keyword evidence="5 7" id="KW-0234">DNA repair</keyword>
<dbReference type="GeneID" id="91098724"/>
<proteinExistence type="inferred from homology"/>
<dbReference type="PANTHER" id="PTHR16140:SF0">
    <property type="entry name" value="NON-STRUCTURAL MAINTENANCE OF CHROMOSOMES ELEMENT 4"/>
    <property type="match status" value="1"/>
</dbReference>
<evidence type="ECO:0000256" key="5">
    <source>
        <dbReference type="ARBA" id="ARBA00023204"/>
    </source>
</evidence>
<dbReference type="InterPro" id="IPR027786">
    <property type="entry name" value="Nse4/EID"/>
</dbReference>
<evidence type="ECO:0000256" key="1">
    <source>
        <dbReference type="ARBA" id="ARBA00004123"/>
    </source>
</evidence>
<accession>A0AAX4K5V7</accession>
<evidence type="ECO:0000259" key="11">
    <source>
        <dbReference type="Pfam" id="PF15412"/>
    </source>
</evidence>